<protein>
    <submittedName>
        <fullName evidence="1">Uncharacterized protein</fullName>
    </submittedName>
</protein>
<gene>
    <name evidence="1" type="ORF">JTE90_007167</name>
</gene>
<evidence type="ECO:0000313" key="2">
    <source>
        <dbReference type="Proteomes" id="UP000827092"/>
    </source>
</evidence>
<dbReference type="AlphaFoldDB" id="A0AAV6UY29"/>
<dbReference type="EMBL" id="JAFNEN010000236">
    <property type="protein sequence ID" value="KAG8188559.1"/>
    <property type="molecule type" value="Genomic_DNA"/>
</dbReference>
<sequence>MFYWQRNVKVVGSYELVCPHVEYFNMTAIYNSGCDLVGKFKTSMKRLVQEVSLSLFVPLSNRSDGDTTPPTVYVLSVYLCPSTSLSLSSAANTRQVVSKSESLEHPLESTS</sequence>
<reference evidence="1 2" key="1">
    <citation type="journal article" date="2022" name="Nat. Ecol. Evol.">
        <title>A masculinizing supergene underlies an exaggerated male reproductive morph in a spider.</title>
        <authorList>
            <person name="Hendrickx F."/>
            <person name="De Corte Z."/>
            <person name="Sonet G."/>
            <person name="Van Belleghem S.M."/>
            <person name="Kostlbacher S."/>
            <person name="Vangestel C."/>
        </authorList>
    </citation>
    <scope>NUCLEOTIDE SEQUENCE [LARGE SCALE GENOMIC DNA]</scope>
    <source>
        <strain evidence="1">W744_W776</strain>
    </source>
</reference>
<comment type="caution">
    <text evidence="1">The sequence shown here is derived from an EMBL/GenBank/DDBJ whole genome shotgun (WGS) entry which is preliminary data.</text>
</comment>
<name>A0AAV6UY29_9ARAC</name>
<evidence type="ECO:0000313" key="1">
    <source>
        <dbReference type="EMBL" id="KAG8188559.1"/>
    </source>
</evidence>
<accession>A0AAV6UY29</accession>
<organism evidence="1 2">
    <name type="scientific">Oedothorax gibbosus</name>
    <dbReference type="NCBI Taxonomy" id="931172"/>
    <lineage>
        <taxon>Eukaryota</taxon>
        <taxon>Metazoa</taxon>
        <taxon>Ecdysozoa</taxon>
        <taxon>Arthropoda</taxon>
        <taxon>Chelicerata</taxon>
        <taxon>Arachnida</taxon>
        <taxon>Araneae</taxon>
        <taxon>Araneomorphae</taxon>
        <taxon>Entelegynae</taxon>
        <taxon>Araneoidea</taxon>
        <taxon>Linyphiidae</taxon>
        <taxon>Erigoninae</taxon>
        <taxon>Oedothorax</taxon>
    </lineage>
</organism>
<dbReference type="Proteomes" id="UP000827092">
    <property type="component" value="Unassembled WGS sequence"/>
</dbReference>
<proteinExistence type="predicted"/>
<keyword evidence="2" id="KW-1185">Reference proteome</keyword>